<name>A0A6C0CGI0_9ZZZZ</name>
<dbReference type="EMBL" id="MN739396">
    <property type="protein sequence ID" value="QHT02675.1"/>
    <property type="molecule type" value="Genomic_DNA"/>
</dbReference>
<proteinExistence type="predicted"/>
<keyword evidence="1" id="KW-0812">Transmembrane</keyword>
<evidence type="ECO:0000313" key="2">
    <source>
        <dbReference type="EMBL" id="QHT02675.1"/>
    </source>
</evidence>
<keyword evidence="1" id="KW-0472">Membrane</keyword>
<accession>A0A6C0CGI0</accession>
<protein>
    <submittedName>
        <fullName evidence="2">Uncharacterized protein</fullName>
    </submittedName>
</protein>
<feature type="transmembrane region" description="Helical" evidence="1">
    <location>
        <begin position="31"/>
        <end position="50"/>
    </location>
</feature>
<reference evidence="2" key="1">
    <citation type="journal article" date="2020" name="Nature">
        <title>Giant virus diversity and host interactions through global metagenomics.</title>
        <authorList>
            <person name="Schulz F."/>
            <person name="Roux S."/>
            <person name="Paez-Espino D."/>
            <person name="Jungbluth S."/>
            <person name="Walsh D.A."/>
            <person name="Denef V.J."/>
            <person name="McMahon K.D."/>
            <person name="Konstantinidis K.T."/>
            <person name="Eloe-Fadrosh E.A."/>
            <person name="Kyrpides N.C."/>
            <person name="Woyke T."/>
        </authorList>
    </citation>
    <scope>NUCLEOTIDE SEQUENCE</scope>
    <source>
        <strain evidence="2">GVMAG-M-3300020595-32</strain>
    </source>
</reference>
<keyword evidence="1" id="KW-1133">Transmembrane helix</keyword>
<evidence type="ECO:0000256" key="1">
    <source>
        <dbReference type="SAM" id="Phobius"/>
    </source>
</evidence>
<dbReference type="AlphaFoldDB" id="A0A6C0CGI0"/>
<organism evidence="2">
    <name type="scientific">viral metagenome</name>
    <dbReference type="NCBI Taxonomy" id="1070528"/>
    <lineage>
        <taxon>unclassified sequences</taxon>
        <taxon>metagenomes</taxon>
        <taxon>organismal metagenomes</taxon>
    </lineage>
</organism>
<sequence length="98" mass="10565">MNTLLILIVIVVAFSYYGGKNVPSLLRNNKDILLGVLVGCCLCFFTGDLIEGLSCRCGITDCESNEFCLKRINSNVGTCSPLKVDGNLMGDRSHGCSK</sequence>